<evidence type="ECO:0000256" key="4">
    <source>
        <dbReference type="ARBA" id="ARBA00022737"/>
    </source>
</evidence>
<sequence>MSSTNVIMKENSNTEVNSVKSPRTTTAPVKPRIPFSGAVKLSGSNTQKTTPGTKNSIGTKEPTKTLTKTSTQTTKSSSPNKVSPITSKSTRVKNNTNDPTRRTSNGLNISNPRVPQVVPKVSSSKSLANESSPKASTTIKSPTITPRKTHRSTKSMPPRINTTNASNNNSPPSPIKKRRPSQPELTQNPTSFKSPIDLSHVKSRVGSLDNISYTPKSASNGEKKKVFSKKADYSNVKSRVGSLDNIKYTPKGGGTSKRVSSSNSSDIEFSSASSTSDISSRNDPKIDNVKSSINRDNNNEKNKGGDVKIFSKKPKFTSVQSKVSSRENINFVPKRKSNPQVFTSKLDLKNVKSRVGSLDNIKYVPGGGDVVIYSEKLKFREKATPKIDAGVSKNSADNTSFLEDDRLNAILSPSPISSIASEDVPEINSPPEELMIPTPFRVALSPIAEILQSSQEEDESEYQQSIAQLISHSDASQISPDIENKTAVVKGKPAPISEEKFDKPVDSITTIEEPQQPSSSSTIKRETPQSIKAKIAALEAKNAEIAARKLAAKEKLKAAAFATKTKAVNDDEENYRDFVQKFQQEFECPQDDADIIYAINNEEDSDLNFEVNVLRKSRLLSESNNREVESLYIPEIPPLAIQVPPEGNQIPVVPELTLAQKRAYDSSWI</sequence>
<feature type="compositionally biased region" description="Polar residues" evidence="6">
    <location>
        <begin position="127"/>
        <end position="146"/>
    </location>
</feature>
<feature type="compositionally biased region" description="Low complexity" evidence="6">
    <location>
        <begin position="114"/>
        <end position="126"/>
    </location>
</feature>
<protein>
    <submittedName>
        <fullName evidence="7">3852_t:CDS:1</fullName>
    </submittedName>
</protein>
<dbReference type="InterPro" id="IPR027324">
    <property type="entry name" value="MAP2/MAP4/Tau"/>
</dbReference>
<evidence type="ECO:0000256" key="2">
    <source>
        <dbReference type="ARBA" id="ARBA00022490"/>
    </source>
</evidence>
<keyword evidence="2" id="KW-0963">Cytoplasm</keyword>
<name>A0A9N9C2D0_9GLOM</name>
<feature type="region of interest" description="Disordered" evidence="6">
    <location>
        <begin position="1"/>
        <end position="311"/>
    </location>
</feature>
<dbReference type="Proteomes" id="UP000789508">
    <property type="component" value="Unassembled WGS sequence"/>
</dbReference>
<feature type="compositionally biased region" description="Polar residues" evidence="6">
    <location>
        <begin position="209"/>
        <end position="220"/>
    </location>
</feature>
<feature type="compositionally biased region" description="Basic and acidic residues" evidence="6">
    <location>
        <begin position="221"/>
        <end position="232"/>
    </location>
</feature>
<evidence type="ECO:0000313" key="7">
    <source>
        <dbReference type="EMBL" id="CAG8585283.1"/>
    </source>
</evidence>
<dbReference type="PANTHER" id="PTHR11501">
    <property type="entry name" value="MICROTUBULE-ASSOCIATED PROTEIN"/>
    <property type="match status" value="1"/>
</dbReference>
<dbReference type="GO" id="GO:0008017">
    <property type="term" value="F:microtubule binding"/>
    <property type="evidence" value="ECO:0007669"/>
    <property type="project" value="InterPro"/>
</dbReference>
<comment type="caution">
    <text evidence="7">The sequence shown here is derived from an EMBL/GenBank/DDBJ whole genome shotgun (WGS) entry which is preliminary data.</text>
</comment>
<feature type="compositionally biased region" description="Polar residues" evidence="6">
    <location>
        <begin position="42"/>
        <end position="58"/>
    </location>
</feature>
<evidence type="ECO:0000256" key="6">
    <source>
        <dbReference type="SAM" id="MobiDB-lite"/>
    </source>
</evidence>
<dbReference type="PROSITE" id="PS51491">
    <property type="entry name" value="TAU_MAP_2"/>
    <property type="match status" value="2"/>
</dbReference>
<feature type="compositionally biased region" description="Polar residues" evidence="6">
    <location>
        <begin position="507"/>
        <end position="522"/>
    </location>
</feature>
<evidence type="ECO:0000256" key="1">
    <source>
        <dbReference type="ARBA" id="ARBA00004245"/>
    </source>
</evidence>
<evidence type="ECO:0000256" key="5">
    <source>
        <dbReference type="ARBA" id="ARBA00023212"/>
    </source>
</evidence>
<feature type="compositionally biased region" description="Polar residues" evidence="6">
    <location>
        <begin position="184"/>
        <end position="193"/>
    </location>
</feature>
<feature type="compositionally biased region" description="Low complexity" evidence="6">
    <location>
        <begin position="64"/>
        <end position="78"/>
    </location>
</feature>
<feature type="compositionally biased region" description="Polar residues" evidence="6">
    <location>
        <begin position="79"/>
        <end position="113"/>
    </location>
</feature>
<feature type="compositionally biased region" description="Low complexity" evidence="6">
    <location>
        <begin position="260"/>
        <end position="279"/>
    </location>
</feature>
<dbReference type="PANTHER" id="PTHR11501:SF18">
    <property type="entry name" value="MICROTUBULE-ASSOCIATED PROTEIN"/>
    <property type="match status" value="1"/>
</dbReference>
<evidence type="ECO:0000313" key="8">
    <source>
        <dbReference type="Proteomes" id="UP000789508"/>
    </source>
</evidence>
<dbReference type="InterPro" id="IPR001084">
    <property type="entry name" value="MAP_tubulin-bd_rpt"/>
</dbReference>
<feature type="compositionally biased region" description="Basic and acidic residues" evidence="6">
    <location>
        <begin position="297"/>
        <end position="306"/>
    </location>
</feature>
<comment type="subcellular location">
    <subcellularLocation>
        <location evidence="1">Cytoplasm</location>
        <location evidence="1">Cytoskeleton</location>
    </subcellularLocation>
</comment>
<keyword evidence="4" id="KW-0677">Repeat</keyword>
<dbReference type="GO" id="GO:0005856">
    <property type="term" value="C:cytoskeleton"/>
    <property type="evidence" value="ECO:0007669"/>
    <property type="project" value="UniProtKB-SubCell"/>
</dbReference>
<dbReference type="Pfam" id="PF00418">
    <property type="entry name" value="Tubulin-binding"/>
    <property type="match status" value="3"/>
</dbReference>
<keyword evidence="3" id="KW-0597">Phosphoprotein</keyword>
<dbReference type="EMBL" id="CAJVPS010003246">
    <property type="protein sequence ID" value="CAG8585283.1"/>
    <property type="molecule type" value="Genomic_DNA"/>
</dbReference>
<gene>
    <name evidence="7" type="ORF">ALEPTO_LOCUS7455</name>
</gene>
<dbReference type="OrthoDB" id="206213at2759"/>
<organism evidence="7 8">
    <name type="scientific">Ambispora leptoticha</name>
    <dbReference type="NCBI Taxonomy" id="144679"/>
    <lineage>
        <taxon>Eukaryota</taxon>
        <taxon>Fungi</taxon>
        <taxon>Fungi incertae sedis</taxon>
        <taxon>Mucoromycota</taxon>
        <taxon>Glomeromycotina</taxon>
        <taxon>Glomeromycetes</taxon>
        <taxon>Archaeosporales</taxon>
        <taxon>Ambisporaceae</taxon>
        <taxon>Ambispora</taxon>
    </lineage>
</organism>
<reference evidence="7" key="1">
    <citation type="submission" date="2021-06" db="EMBL/GenBank/DDBJ databases">
        <authorList>
            <person name="Kallberg Y."/>
            <person name="Tangrot J."/>
            <person name="Rosling A."/>
        </authorList>
    </citation>
    <scope>NUCLEOTIDE SEQUENCE</scope>
    <source>
        <strain evidence="7">FL130A</strain>
    </source>
</reference>
<keyword evidence="5" id="KW-0206">Cytoskeleton</keyword>
<dbReference type="GO" id="GO:0000226">
    <property type="term" value="P:microtubule cytoskeleton organization"/>
    <property type="evidence" value="ECO:0007669"/>
    <property type="project" value="TreeGrafter"/>
</dbReference>
<feature type="compositionally biased region" description="Polar residues" evidence="6">
    <location>
        <begin position="1"/>
        <end position="27"/>
    </location>
</feature>
<feature type="region of interest" description="Disordered" evidence="6">
    <location>
        <begin position="473"/>
        <end position="528"/>
    </location>
</feature>
<accession>A0A9N9C2D0</accession>
<keyword evidence="8" id="KW-1185">Reference proteome</keyword>
<proteinExistence type="predicted"/>
<evidence type="ECO:0000256" key="3">
    <source>
        <dbReference type="ARBA" id="ARBA00022553"/>
    </source>
</evidence>
<dbReference type="AlphaFoldDB" id="A0A9N9C2D0"/>